<gene>
    <name evidence="2" type="ORF">RFH988_LOCUS38530</name>
</gene>
<dbReference type="AlphaFoldDB" id="A0A815SWK0"/>
<keyword evidence="1" id="KW-0732">Signal</keyword>
<dbReference type="EMBL" id="CAJNOO010009761">
    <property type="protein sequence ID" value="CAF1494209.1"/>
    <property type="molecule type" value="Genomic_DNA"/>
</dbReference>
<dbReference type="SUPFAM" id="SSF63825">
    <property type="entry name" value="YWTD domain"/>
    <property type="match status" value="1"/>
</dbReference>
<protein>
    <submittedName>
        <fullName evidence="2">Uncharacterized protein</fullName>
    </submittedName>
</protein>
<evidence type="ECO:0000313" key="3">
    <source>
        <dbReference type="Proteomes" id="UP000663882"/>
    </source>
</evidence>
<accession>A0A815SWK0</accession>
<dbReference type="Proteomes" id="UP000663882">
    <property type="component" value="Unassembled WGS sequence"/>
</dbReference>
<feature type="signal peptide" evidence="1">
    <location>
        <begin position="1"/>
        <end position="23"/>
    </location>
</feature>
<proteinExistence type="predicted"/>
<name>A0A815SWK0_9BILA</name>
<feature type="non-terminal residue" evidence="2">
    <location>
        <position position="153"/>
    </location>
</feature>
<evidence type="ECO:0000256" key="1">
    <source>
        <dbReference type="SAM" id="SignalP"/>
    </source>
</evidence>
<dbReference type="OrthoDB" id="507128at2759"/>
<comment type="caution">
    <text evidence="2">The sequence shown here is derived from an EMBL/GenBank/DDBJ whole genome shotgun (WGS) entry which is preliminary data.</text>
</comment>
<feature type="chain" id="PRO_5032978375" evidence="1">
    <location>
        <begin position="24"/>
        <end position="153"/>
    </location>
</feature>
<evidence type="ECO:0000313" key="2">
    <source>
        <dbReference type="EMBL" id="CAF1494209.1"/>
    </source>
</evidence>
<reference evidence="2" key="1">
    <citation type="submission" date="2021-02" db="EMBL/GenBank/DDBJ databases">
        <authorList>
            <person name="Nowell W R."/>
        </authorList>
    </citation>
    <scope>NUCLEOTIDE SEQUENCE</scope>
</reference>
<sequence length="153" mass="17252">MFSLFLLSFFQFLILLLIHQTNGNNITFVPQPIRITIANLPRPYASSSASKSPRVIMVPANPLLYVQDGFIVELYMSGLTSPRYLIYTPTNDILVSESSANRISCLVDNNRDGYPDQRLTFADSSNGLNYPFGMAFFNGSFYVGNRDAIRRYS</sequence>
<organism evidence="2 3">
    <name type="scientific">Rotaria sordida</name>
    <dbReference type="NCBI Taxonomy" id="392033"/>
    <lineage>
        <taxon>Eukaryota</taxon>
        <taxon>Metazoa</taxon>
        <taxon>Spiralia</taxon>
        <taxon>Gnathifera</taxon>
        <taxon>Rotifera</taxon>
        <taxon>Eurotatoria</taxon>
        <taxon>Bdelloidea</taxon>
        <taxon>Philodinida</taxon>
        <taxon>Philodinidae</taxon>
        <taxon>Rotaria</taxon>
    </lineage>
</organism>